<protein>
    <submittedName>
        <fullName evidence="1">Uncharacterized protein</fullName>
    </submittedName>
</protein>
<dbReference type="AlphaFoldDB" id="A0A0H3HAW9"/>
<organism evidence="1 2">
    <name type="scientific">Klebsiella michiganensis (strain ATCC 8724 / DSM 4798 / JCM 20051 / NBRC 3318 / NRRL B-199 / KCTC 1686 / BUCSAV 143 / CCM 1901)</name>
    <dbReference type="NCBI Taxonomy" id="1006551"/>
    <lineage>
        <taxon>Bacteria</taxon>
        <taxon>Pseudomonadati</taxon>
        <taxon>Pseudomonadota</taxon>
        <taxon>Gammaproteobacteria</taxon>
        <taxon>Enterobacterales</taxon>
        <taxon>Enterobacteriaceae</taxon>
        <taxon>Klebsiella/Raoultella group</taxon>
        <taxon>Klebsiella</taxon>
    </lineage>
</organism>
<proteinExistence type="predicted"/>
<sequence>MECLPLWGHAIIHGHITRMLQRMDCGKRKGIAQELLKTGGKRKALILVCRHFIYLFVCSTCGAKSATNKDTIHECIR</sequence>
<dbReference type="KEGG" id="kox:KOX_19055"/>
<dbReference type="EMBL" id="CP003218">
    <property type="protein sequence ID" value="AEX05533.1"/>
    <property type="molecule type" value="Genomic_DNA"/>
</dbReference>
<reference evidence="1 2" key="1">
    <citation type="journal article" date="2012" name="J. Bacteriol.">
        <title>Complete genome sequence of Klebsiella oxytoca KCTC 1686, used in production of 2,3-butanediol.</title>
        <authorList>
            <person name="Shin S.H."/>
            <person name="Kim S."/>
            <person name="Kim J.Y."/>
            <person name="Lee S."/>
            <person name="Um Y."/>
            <person name="Oh M.K."/>
            <person name="Kim Y.R."/>
            <person name="Lee J."/>
            <person name="Yang K.S."/>
        </authorList>
    </citation>
    <scope>NUCLEOTIDE SEQUENCE [LARGE SCALE GENOMIC DNA]</scope>
    <source>
        <strain evidence="2">ATCC 8724 / DSM 4798 / JCM 20051 / NBRC 3318 / NRRL B-199 / KCTC 1686</strain>
    </source>
</reference>
<accession>A0A0H3HAW9</accession>
<evidence type="ECO:0000313" key="2">
    <source>
        <dbReference type="Proteomes" id="UP000007843"/>
    </source>
</evidence>
<dbReference type="Proteomes" id="UP000007843">
    <property type="component" value="Chromosome"/>
</dbReference>
<dbReference type="HOGENOM" id="CLU_2633402_0_0_6"/>
<name>A0A0H3HAW9_KLEM8</name>
<evidence type="ECO:0000313" key="1">
    <source>
        <dbReference type="EMBL" id="AEX05533.1"/>
    </source>
</evidence>
<gene>
    <name evidence="1" type="ordered locus">KOX_19055</name>
</gene>